<comment type="caution">
    <text evidence="3">The sequence shown here is derived from an EMBL/GenBank/DDBJ whole genome shotgun (WGS) entry which is preliminary data.</text>
</comment>
<dbReference type="PANTHER" id="PTHR34853:SF1">
    <property type="entry name" value="LIPASE 5"/>
    <property type="match status" value="1"/>
</dbReference>
<reference evidence="3 4" key="1">
    <citation type="submission" date="2017-02" db="EMBL/GenBank/DDBJ databases">
        <title>Draft genome of Saccharomonospora sp. 154.</title>
        <authorList>
            <person name="Alonso-Carmona G.S."/>
            <person name="De La Haba R."/>
            <person name="Vera-Gargallo B."/>
            <person name="Sandoval-Trujillo A.H."/>
            <person name="Ramirez-Duran N."/>
            <person name="Ventosa A."/>
        </authorList>
    </citation>
    <scope>NUCLEOTIDE SEQUENCE [LARGE SCALE GENOMIC DNA]</scope>
    <source>
        <strain evidence="3 4">LRS4.154</strain>
    </source>
</reference>
<dbReference type="Gene3D" id="3.40.50.1820">
    <property type="entry name" value="alpha/beta hydrolase"/>
    <property type="match status" value="1"/>
</dbReference>
<evidence type="ECO:0000256" key="1">
    <source>
        <dbReference type="SAM" id="MobiDB-lite"/>
    </source>
</evidence>
<dbReference type="Gene3D" id="1.10.260.130">
    <property type="match status" value="1"/>
</dbReference>
<dbReference type="Proteomes" id="UP000192591">
    <property type="component" value="Unassembled WGS sequence"/>
</dbReference>
<dbReference type="GO" id="GO:0004806">
    <property type="term" value="F:triacylglycerol lipase activity"/>
    <property type="evidence" value="ECO:0007669"/>
    <property type="project" value="InterPro"/>
</dbReference>
<dbReference type="InterPro" id="IPR005152">
    <property type="entry name" value="Lipase_secreted"/>
</dbReference>
<keyword evidence="2" id="KW-0732">Signal</keyword>
<evidence type="ECO:0000313" key="4">
    <source>
        <dbReference type="Proteomes" id="UP000192591"/>
    </source>
</evidence>
<evidence type="ECO:0000256" key="2">
    <source>
        <dbReference type="SAM" id="SignalP"/>
    </source>
</evidence>
<evidence type="ECO:0000313" key="3">
    <source>
        <dbReference type="EMBL" id="OQO90561.1"/>
    </source>
</evidence>
<dbReference type="GO" id="GO:0016042">
    <property type="term" value="P:lipid catabolic process"/>
    <property type="evidence" value="ECO:0007669"/>
    <property type="project" value="InterPro"/>
</dbReference>
<dbReference type="InterPro" id="IPR029058">
    <property type="entry name" value="AB_hydrolase_fold"/>
</dbReference>
<name>A0A1V9A0G4_SACPI</name>
<proteinExistence type="predicted"/>
<feature type="region of interest" description="Disordered" evidence="1">
    <location>
        <begin position="34"/>
        <end position="59"/>
    </location>
</feature>
<sequence length="423" mass="44495">MPPPGRTRRCLALLAAAATGLAVLTAGATAHADTEPADTAATGTADFYTPPSPLPEGRPGDVIRSEPSEFFLDPVKLIRPAADVYRVLYRSTDTHGEPMAVTGTVLVPHAEWRGDGDRPLVSYAPGTQGVGDHCAPSKLLRLGLEYEGPFLSGLLALGYAVVITDYEGLGTPGMHTYVNRASEGHAVLDAARAALRLPEAGLSPETPVGLAGYSQGGGASAAAAELRGEYAPELDVKGAYAGAPPADLAEVAPALDGHYAAGFLAFSLLSIEAAYPQVDLDDVLNDDGRRVLDEASDDCTADAILHHAFQRTDELTLDGRPLAEYLNEEPYASVVAEQLIGERTPDVPVFILHSRLDDIVPYAQGRQLAVDWCEQGATLTFRTSYVPSHIGGMLRAYPEAVAWLAARFDGDPAASNCGRVLGA</sequence>
<feature type="signal peptide" evidence="2">
    <location>
        <begin position="1"/>
        <end position="32"/>
    </location>
</feature>
<dbReference type="AlphaFoldDB" id="A0A1V9A0G4"/>
<accession>A0A1V9A0G4</accession>
<organism evidence="3 4">
    <name type="scientific">Saccharomonospora piscinae</name>
    <dbReference type="NCBI Taxonomy" id="687388"/>
    <lineage>
        <taxon>Bacteria</taxon>
        <taxon>Bacillati</taxon>
        <taxon>Actinomycetota</taxon>
        <taxon>Actinomycetes</taxon>
        <taxon>Pseudonocardiales</taxon>
        <taxon>Pseudonocardiaceae</taxon>
        <taxon>Saccharomonospora</taxon>
    </lineage>
</organism>
<dbReference type="RefSeq" id="WP_081192522.1">
    <property type="nucleotide sequence ID" value="NZ_MWIH01000006.1"/>
</dbReference>
<dbReference type="PANTHER" id="PTHR34853">
    <property type="match status" value="1"/>
</dbReference>
<dbReference type="Pfam" id="PF03583">
    <property type="entry name" value="LIP"/>
    <property type="match status" value="1"/>
</dbReference>
<protein>
    <submittedName>
        <fullName evidence="3">Lipase</fullName>
    </submittedName>
</protein>
<dbReference type="SUPFAM" id="SSF53474">
    <property type="entry name" value="alpha/beta-Hydrolases"/>
    <property type="match status" value="1"/>
</dbReference>
<keyword evidence="4" id="KW-1185">Reference proteome</keyword>
<dbReference type="EMBL" id="MWIH01000006">
    <property type="protein sequence ID" value="OQO90561.1"/>
    <property type="molecule type" value="Genomic_DNA"/>
</dbReference>
<gene>
    <name evidence="3" type="ORF">B1813_13455</name>
</gene>
<dbReference type="STRING" id="1962155.B1813_13455"/>
<dbReference type="PIRSF" id="PIRSF029171">
    <property type="entry name" value="Esterase_LipA"/>
    <property type="match status" value="1"/>
</dbReference>
<feature type="chain" id="PRO_5012845265" evidence="2">
    <location>
        <begin position="33"/>
        <end position="423"/>
    </location>
</feature>